<feature type="chain" id="PRO_5041440201" description="DUF3887 domain-containing protein" evidence="1">
    <location>
        <begin position="23"/>
        <end position="133"/>
    </location>
</feature>
<keyword evidence="1" id="KW-0732">Signal</keyword>
<dbReference type="EMBL" id="JAPDRN010000104">
    <property type="protein sequence ID" value="KAJ9622942.1"/>
    <property type="molecule type" value="Genomic_DNA"/>
</dbReference>
<sequence>MNGTKLSCILAISTLLAGCGGGTPTCADSDALAVLDEAIKNEVEKFVARNRFSTPEQFREIGESYEISNIRTLEYNESVDSYQCDATITYYYKERQQSVDFSYRVDTDQSDGNVLVEYQMKMLKPIMSFFMTG</sequence>
<gene>
    <name evidence="2" type="ORF">H2204_011422</name>
</gene>
<name>A0AA38XUJ8_9EURO</name>
<feature type="signal peptide" evidence="1">
    <location>
        <begin position="1"/>
        <end position="22"/>
    </location>
</feature>
<accession>A0AA38XUJ8</accession>
<dbReference type="AlphaFoldDB" id="A0AA38XUJ8"/>
<evidence type="ECO:0000256" key="1">
    <source>
        <dbReference type="SAM" id="SignalP"/>
    </source>
</evidence>
<reference evidence="2" key="1">
    <citation type="submission" date="2022-10" db="EMBL/GenBank/DDBJ databases">
        <title>Culturing micro-colonial fungi from biological soil crusts in the Mojave desert and describing Neophaeococcomyces mojavensis, and introducing the new genera and species Taxawa tesnikishii.</title>
        <authorList>
            <person name="Kurbessoian T."/>
            <person name="Stajich J.E."/>
        </authorList>
    </citation>
    <scope>NUCLEOTIDE SEQUENCE</scope>
    <source>
        <strain evidence="2">TK_35</strain>
    </source>
</reference>
<comment type="caution">
    <text evidence="2">The sequence shown here is derived from an EMBL/GenBank/DDBJ whole genome shotgun (WGS) entry which is preliminary data.</text>
</comment>
<evidence type="ECO:0000313" key="2">
    <source>
        <dbReference type="EMBL" id="KAJ9622942.1"/>
    </source>
</evidence>
<organism evidence="2">
    <name type="scientific">Knufia peltigerae</name>
    <dbReference type="NCBI Taxonomy" id="1002370"/>
    <lineage>
        <taxon>Eukaryota</taxon>
        <taxon>Fungi</taxon>
        <taxon>Dikarya</taxon>
        <taxon>Ascomycota</taxon>
        <taxon>Pezizomycotina</taxon>
        <taxon>Eurotiomycetes</taxon>
        <taxon>Chaetothyriomycetidae</taxon>
        <taxon>Chaetothyriales</taxon>
        <taxon>Trichomeriaceae</taxon>
        <taxon>Knufia</taxon>
    </lineage>
</organism>
<dbReference type="PROSITE" id="PS51257">
    <property type="entry name" value="PROKAR_LIPOPROTEIN"/>
    <property type="match status" value="1"/>
</dbReference>
<protein>
    <recommendedName>
        <fullName evidence="3">DUF3887 domain-containing protein</fullName>
    </recommendedName>
</protein>
<proteinExistence type="predicted"/>
<evidence type="ECO:0008006" key="3">
    <source>
        <dbReference type="Google" id="ProtNLM"/>
    </source>
</evidence>